<dbReference type="EMBL" id="MN738790">
    <property type="protein sequence ID" value="QHT37190.1"/>
    <property type="molecule type" value="Genomic_DNA"/>
</dbReference>
<evidence type="ECO:0000313" key="2">
    <source>
        <dbReference type="EMBL" id="QHT37190.1"/>
    </source>
</evidence>
<dbReference type="GO" id="GO:0005524">
    <property type="term" value="F:ATP binding"/>
    <property type="evidence" value="ECO:0007669"/>
    <property type="project" value="InterPro"/>
</dbReference>
<dbReference type="SMART" id="SM00129">
    <property type="entry name" value="KISc"/>
    <property type="match status" value="1"/>
</dbReference>
<dbReference type="Gene3D" id="3.40.850.10">
    <property type="entry name" value="Kinesin motor domain"/>
    <property type="match status" value="1"/>
</dbReference>
<dbReference type="Pfam" id="PF00225">
    <property type="entry name" value="Kinesin"/>
    <property type="match status" value="1"/>
</dbReference>
<dbReference type="GO" id="GO:0007018">
    <property type="term" value="P:microtubule-based movement"/>
    <property type="evidence" value="ECO:0007669"/>
    <property type="project" value="InterPro"/>
</dbReference>
<organism evidence="2">
    <name type="scientific">viral metagenome</name>
    <dbReference type="NCBI Taxonomy" id="1070528"/>
    <lineage>
        <taxon>unclassified sequences</taxon>
        <taxon>metagenomes</taxon>
        <taxon>organismal metagenomes</taxon>
    </lineage>
</organism>
<dbReference type="SUPFAM" id="SSF52540">
    <property type="entry name" value="P-loop containing nucleoside triphosphate hydrolases"/>
    <property type="match status" value="1"/>
</dbReference>
<dbReference type="InterPro" id="IPR036961">
    <property type="entry name" value="Kinesin_motor_dom_sf"/>
</dbReference>
<dbReference type="PROSITE" id="PS50067">
    <property type="entry name" value="KINESIN_MOTOR_2"/>
    <property type="match status" value="1"/>
</dbReference>
<dbReference type="PANTHER" id="PTHR24115">
    <property type="entry name" value="KINESIN-RELATED"/>
    <property type="match status" value="1"/>
</dbReference>
<protein>
    <recommendedName>
        <fullName evidence="1">Kinesin motor domain-containing protein</fullName>
    </recommendedName>
</protein>
<dbReference type="GO" id="GO:0016887">
    <property type="term" value="F:ATP hydrolysis activity"/>
    <property type="evidence" value="ECO:0007669"/>
    <property type="project" value="TreeGrafter"/>
</dbReference>
<evidence type="ECO:0000259" key="1">
    <source>
        <dbReference type="PROSITE" id="PS50067"/>
    </source>
</evidence>
<dbReference type="GO" id="GO:0005874">
    <property type="term" value="C:microtubule"/>
    <property type="evidence" value="ECO:0007669"/>
    <property type="project" value="TreeGrafter"/>
</dbReference>
<dbReference type="InterPro" id="IPR001752">
    <property type="entry name" value="Kinesin_motor_dom"/>
</dbReference>
<name>A0A6C0FBC8_9ZZZZ</name>
<dbReference type="GO" id="GO:0008017">
    <property type="term" value="F:microtubule binding"/>
    <property type="evidence" value="ECO:0007669"/>
    <property type="project" value="InterPro"/>
</dbReference>
<dbReference type="GO" id="GO:0003777">
    <property type="term" value="F:microtubule motor activity"/>
    <property type="evidence" value="ECO:0007669"/>
    <property type="project" value="InterPro"/>
</dbReference>
<proteinExistence type="predicted"/>
<accession>A0A6C0FBC8</accession>
<dbReference type="InterPro" id="IPR027417">
    <property type="entry name" value="P-loop_NTPase"/>
</dbReference>
<dbReference type="InterPro" id="IPR027640">
    <property type="entry name" value="Kinesin-like_fam"/>
</dbReference>
<sequence>MAKLIIKSKNVIPNEMNGYLKAKSDLVTTKDEELYNFIEKEKSFMILTYGETNSGKTYTIRKLMELMMINNLRFPLWISGVEIYNNEMYTLIPKRQKMVETRWMDVYTKDEFKAIYNSITRQRSKRSTIYNNASSRSHMIIIVKLKNKQYCFVDLAGNESRVDADSAFINISLLCLRQCILAIQSKNKRVMIPYRRSKLTYYLKDLLQYPIYCVCTIISSVPLSRNTRLTIDYGISMKGIMVKKENKVVGIKKYIEHTKKLSKMEEDMLKEYMETEDNKLLILIKELLKNKIEVSTLLLNTI</sequence>
<reference evidence="2" key="1">
    <citation type="journal article" date="2020" name="Nature">
        <title>Giant virus diversity and host interactions through global metagenomics.</title>
        <authorList>
            <person name="Schulz F."/>
            <person name="Roux S."/>
            <person name="Paez-Espino D."/>
            <person name="Jungbluth S."/>
            <person name="Walsh D.A."/>
            <person name="Denef V.J."/>
            <person name="McMahon K.D."/>
            <person name="Konstantinidis K.T."/>
            <person name="Eloe-Fadrosh E.A."/>
            <person name="Kyrpides N.C."/>
            <person name="Woyke T."/>
        </authorList>
    </citation>
    <scope>NUCLEOTIDE SEQUENCE</scope>
    <source>
        <strain evidence="2">GVMAG-S-ERX555967-131</strain>
    </source>
</reference>
<dbReference type="AlphaFoldDB" id="A0A6C0FBC8"/>
<feature type="domain" description="Kinesin motor" evidence="1">
    <location>
        <begin position="1"/>
        <end position="249"/>
    </location>
</feature>
<dbReference type="GO" id="GO:0005871">
    <property type="term" value="C:kinesin complex"/>
    <property type="evidence" value="ECO:0007669"/>
    <property type="project" value="TreeGrafter"/>
</dbReference>
<dbReference type="PRINTS" id="PR00380">
    <property type="entry name" value="KINESINHEAVY"/>
</dbReference>